<reference evidence="2 3" key="1">
    <citation type="submission" date="2019-08" db="EMBL/GenBank/DDBJ databases">
        <title>Bacillus genomes from the desert of Cuatro Cienegas, Coahuila.</title>
        <authorList>
            <person name="Olmedo-Alvarez G."/>
        </authorList>
    </citation>
    <scope>NUCLEOTIDE SEQUENCE [LARGE SCALE GENOMIC DNA]</scope>
    <source>
        <strain evidence="2 3">CH28_1T</strain>
    </source>
</reference>
<evidence type="ECO:0000256" key="1">
    <source>
        <dbReference type="SAM" id="Phobius"/>
    </source>
</evidence>
<keyword evidence="1" id="KW-0812">Transmembrane</keyword>
<evidence type="ECO:0000313" key="3">
    <source>
        <dbReference type="Proteomes" id="UP000322524"/>
    </source>
</evidence>
<organism evidence="2 3">
    <name type="scientific">Sutcliffiella horikoshii</name>
    <dbReference type="NCBI Taxonomy" id="79883"/>
    <lineage>
        <taxon>Bacteria</taxon>
        <taxon>Bacillati</taxon>
        <taxon>Bacillota</taxon>
        <taxon>Bacilli</taxon>
        <taxon>Bacillales</taxon>
        <taxon>Bacillaceae</taxon>
        <taxon>Sutcliffiella</taxon>
    </lineage>
</organism>
<comment type="caution">
    <text evidence="2">The sequence shown here is derived from an EMBL/GenBank/DDBJ whole genome shotgun (WGS) entry which is preliminary data.</text>
</comment>
<dbReference type="EMBL" id="VTEV01000010">
    <property type="protein sequence ID" value="TYS63483.1"/>
    <property type="molecule type" value="Genomic_DNA"/>
</dbReference>
<keyword evidence="1" id="KW-0472">Membrane</keyword>
<feature type="transmembrane region" description="Helical" evidence="1">
    <location>
        <begin position="34"/>
        <end position="53"/>
    </location>
</feature>
<feature type="transmembrane region" description="Helical" evidence="1">
    <location>
        <begin position="6"/>
        <end position="25"/>
    </location>
</feature>
<accession>A0A5D4SJT7</accession>
<sequence length="136" mass="15184">MYIFGLVLFAISFGLIGFGVFTTLVRSEKKKGRISLVVGTLFLITTFVMYTYFPSASGEDKITVDSVAVTEGEDGAFRCSVTETDYNGLTYHYEAATKEDAEAFCGQFKEGKEYTISFEYDLDTEEYTLVELVGQE</sequence>
<gene>
    <name evidence="2" type="ORF">FZC76_19885</name>
</gene>
<dbReference type="Proteomes" id="UP000322524">
    <property type="component" value="Unassembled WGS sequence"/>
</dbReference>
<dbReference type="RefSeq" id="WP_148989899.1">
    <property type="nucleotide sequence ID" value="NZ_VTEV01000010.1"/>
</dbReference>
<proteinExistence type="predicted"/>
<dbReference type="AlphaFoldDB" id="A0A5D4SJT7"/>
<name>A0A5D4SJT7_9BACI</name>
<dbReference type="OrthoDB" id="2862041at2"/>
<keyword evidence="1" id="KW-1133">Transmembrane helix</keyword>
<protein>
    <submittedName>
        <fullName evidence="2">Uncharacterized protein</fullName>
    </submittedName>
</protein>
<evidence type="ECO:0000313" key="2">
    <source>
        <dbReference type="EMBL" id="TYS63483.1"/>
    </source>
</evidence>
<dbReference type="STRING" id="79883.GCA_001636495_00365"/>